<dbReference type="Proteomes" id="UP000789831">
    <property type="component" value="Unassembled WGS sequence"/>
</dbReference>
<evidence type="ECO:0000256" key="2">
    <source>
        <dbReference type="SAM" id="Phobius"/>
    </source>
</evidence>
<evidence type="ECO:0000256" key="1">
    <source>
        <dbReference type="SAM" id="MobiDB-lite"/>
    </source>
</evidence>
<sequence length="95" mass="10848">NDSSKISRAPQSPNNKPINDKQTCSSKDYKQAEYKYYLPYVISWVVICVGAICWFVVRFRIKIGIEERPQSRNSDNIQSGISSEDGTNRSIDQSK</sequence>
<evidence type="ECO:0000313" key="4">
    <source>
        <dbReference type="Proteomes" id="UP000789831"/>
    </source>
</evidence>
<feature type="region of interest" description="Disordered" evidence="1">
    <location>
        <begin position="1"/>
        <end position="24"/>
    </location>
</feature>
<keyword evidence="2" id="KW-0812">Transmembrane</keyword>
<keyword evidence="4" id="KW-1185">Reference proteome</keyword>
<keyword evidence="2" id="KW-0472">Membrane</keyword>
<keyword evidence="2" id="KW-1133">Transmembrane helix</keyword>
<gene>
    <name evidence="3" type="ORF">AGERDE_LOCUS11062</name>
</gene>
<organism evidence="3 4">
    <name type="scientific">Ambispora gerdemannii</name>
    <dbReference type="NCBI Taxonomy" id="144530"/>
    <lineage>
        <taxon>Eukaryota</taxon>
        <taxon>Fungi</taxon>
        <taxon>Fungi incertae sedis</taxon>
        <taxon>Mucoromycota</taxon>
        <taxon>Glomeromycotina</taxon>
        <taxon>Glomeromycetes</taxon>
        <taxon>Archaeosporales</taxon>
        <taxon>Ambisporaceae</taxon>
        <taxon>Ambispora</taxon>
    </lineage>
</organism>
<accession>A0A9N9H2Q9</accession>
<feature type="non-terminal residue" evidence="3">
    <location>
        <position position="1"/>
    </location>
</feature>
<comment type="caution">
    <text evidence="3">The sequence shown here is derived from an EMBL/GenBank/DDBJ whole genome shotgun (WGS) entry which is preliminary data.</text>
</comment>
<evidence type="ECO:0000313" key="3">
    <source>
        <dbReference type="EMBL" id="CAG8642972.1"/>
    </source>
</evidence>
<proteinExistence type="predicted"/>
<feature type="compositionally biased region" description="Polar residues" evidence="1">
    <location>
        <begin position="71"/>
        <end position="95"/>
    </location>
</feature>
<reference evidence="3" key="1">
    <citation type="submission" date="2021-06" db="EMBL/GenBank/DDBJ databases">
        <authorList>
            <person name="Kallberg Y."/>
            <person name="Tangrot J."/>
            <person name="Rosling A."/>
        </authorList>
    </citation>
    <scope>NUCLEOTIDE SEQUENCE</scope>
    <source>
        <strain evidence="3">MT106</strain>
    </source>
</reference>
<name>A0A9N9H2Q9_9GLOM</name>
<dbReference type="AlphaFoldDB" id="A0A9N9H2Q9"/>
<feature type="region of interest" description="Disordered" evidence="1">
    <location>
        <begin position="69"/>
        <end position="95"/>
    </location>
</feature>
<dbReference type="EMBL" id="CAJVPL010004096">
    <property type="protein sequence ID" value="CAG8642972.1"/>
    <property type="molecule type" value="Genomic_DNA"/>
</dbReference>
<feature type="transmembrane region" description="Helical" evidence="2">
    <location>
        <begin position="37"/>
        <end position="57"/>
    </location>
</feature>
<protein>
    <submittedName>
        <fullName evidence="3">11717_t:CDS:1</fullName>
    </submittedName>
</protein>